<evidence type="ECO:0000313" key="5">
    <source>
        <dbReference type="Proteomes" id="UP000269396"/>
    </source>
</evidence>
<feature type="compositionally biased region" description="Polar residues" evidence="1">
    <location>
        <begin position="435"/>
        <end position="445"/>
    </location>
</feature>
<evidence type="ECO:0000313" key="4">
    <source>
        <dbReference type="EMBL" id="VDP33007.1"/>
    </source>
</evidence>
<dbReference type="Pfam" id="PF23093">
    <property type="entry name" value="GBD_Tenm3"/>
    <property type="match status" value="1"/>
</dbReference>
<feature type="compositionally biased region" description="Low complexity" evidence="1">
    <location>
        <begin position="239"/>
        <end position="253"/>
    </location>
</feature>
<dbReference type="Proteomes" id="UP000269396">
    <property type="component" value="Unassembled WGS sequence"/>
</dbReference>
<gene>
    <name evidence="4" type="ORF">SMTD_LOCUS6267</name>
</gene>
<accession>A0A3P8BZ70</accession>
<organism evidence="4 5">
    <name type="scientific">Schistosoma mattheei</name>
    <dbReference type="NCBI Taxonomy" id="31246"/>
    <lineage>
        <taxon>Eukaryota</taxon>
        <taxon>Metazoa</taxon>
        <taxon>Spiralia</taxon>
        <taxon>Lophotrochozoa</taxon>
        <taxon>Platyhelminthes</taxon>
        <taxon>Trematoda</taxon>
        <taxon>Digenea</taxon>
        <taxon>Strigeidida</taxon>
        <taxon>Schistosomatoidea</taxon>
        <taxon>Schistosomatidae</taxon>
        <taxon>Schistosoma</taxon>
    </lineage>
</organism>
<proteinExistence type="predicted"/>
<keyword evidence="2" id="KW-0472">Membrane</keyword>
<dbReference type="EMBL" id="UZAL01027490">
    <property type="protein sequence ID" value="VDP33007.1"/>
    <property type="molecule type" value="Genomic_DNA"/>
</dbReference>
<feature type="region of interest" description="Disordered" evidence="1">
    <location>
        <begin position="425"/>
        <end position="460"/>
    </location>
</feature>
<evidence type="ECO:0000256" key="2">
    <source>
        <dbReference type="SAM" id="Phobius"/>
    </source>
</evidence>
<protein>
    <recommendedName>
        <fullName evidence="3">Teneurin-1-4-like galactose-binding domain-containing protein</fullName>
    </recommendedName>
</protein>
<evidence type="ECO:0000256" key="1">
    <source>
        <dbReference type="SAM" id="MobiDB-lite"/>
    </source>
</evidence>
<keyword evidence="2" id="KW-1133">Transmembrane helix</keyword>
<name>A0A3P8BZ70_9TREM</name>
<feature type="domain" description="Teneurin-1-4-like galactose-binding" evidence="3">
    <location>
        <begin position="361"/>
        <end position="448"/>
    </location>
</feature>
<dbReference type="InterPro" id="IPR057629">
    <property type="entry name" value="Teneurin1-4_GBD"/>
</dbReference>
<reference evidence="4 5" key="1">
    <citation type="submission" date="2018-11" db="EMBL/GenBank/DDBJ databases">
        <authorList>
            <consortium name="Pathogen Informatics"/>
        </authorList>
    </citation>
    <scope>NUCLEOTIDE SEQUENCE [LARGE SCALE GENOMIC DNA]</scope>
    <source>
        <strain>Denwood</strain>
        <strain evidence="5">Zambia</strain>
    </source>
</reference>
<sequence length="460" mass="50445">MNAETNKLLQLQQAKLIAQHQVGLVEQQLRQQQQQQQQQQQLLAAAVAANSLMRNPTVNGHTLSNGSYLQGFGTYGRTSRPGSTIPPSMQSYLSPGNLLAVQQQQQLEANQLLLLNDANVQMSTLNFTGSPSVNLLNSELNDAASISKSSADCGGGGGGSGSVVYENSYSSFNKLLTNSVLPDSSLCQPGLQSFISTNGSNPNDAIYIGHSQNVSIMNGTIGHDNNTAPPLVQTFISSVQQSQQQQGRSNNSGLIDSTRSIEPTYSTTNDALRAKSKSHSDSVVVVERKSKRHCPWYYWIISILILAFLLALVLAVSFSEEKKRLDHRLQERFAQDPAIIGLFDPNSPPYILEANKPVNIVLEPMKSWSGQWHMPTARYIRYNITVSSLASSVGVFMRHNTMPTIIHYDIFDRITGHNLLVNSGRQELGSRTKRATQSPNRNSKSLIHIGSKVNQGLNEE</sequence>
<feature type="region of interest" description="Disordered" evidence="1">
    <location>
        <begin position="239"/>
        <end position="261"/>
    </location>
</feature>
<evidence type="ECO:0000259" key="3">
    <source>
        <dbReference type="Pfam" id="PF23093"/>
    </source>
</evidence>
<feature type="transmembrane region" description="Helical" evidence="2">
    <location>
        <begin position="296"/>
        <end position="318"/>
    </location>
</feature>
<dbReference type="AlphaFoldDB" id="A0A3P8BZ70"/>
<keyword evidence="2" id="KW-0812">Transmembrane</keyword>
<keyword evidence="5" id="KW-1185">Reference proteome</keyword>